<dbReference type="GO" id="GO:0009686">
    <property type="term" value="P:gibberellin biosynthetic process"/>
    <property type="evidence" value="ECO:0007669"/>
    <property type="project" value="UniProtKB-ARBA"/>
</dbReference>
<comment type="similarity">
    <text evidence="8">Belongs to the iron/ascorbate-dependent oxidoreductase family. GA3OX subfamily.</text>
</comment>
<dbReference type="InterPro" id="IPR026992">
    <property type="entry name" value="DIOX_N"/>
</dbReference>
<evidence type="ECO:0000256" key="2">
    <source>
        <dbReference type="ARBA" id="ARBA00004972"/>
    </source>
</evidence>
<evidence type="ECO:0000259" key="11">
    <source>
        <dbReference type="PROSITE" id="PS51471"/>
    </source>
</evidence>
<dbReference type="InterPro" id="IPR005123">
    <property type="entry name" value="Oxoglu/Fe-dep_dioxygenase_dom"/>
</dbReference>
<dbReference type="Pfam" id="PF03171">
    <property type="entry name" value="2OG-FeII_Oxy"/>
    <property type="match status" value="1"/>
</dbReference>
<keyword evidence="6 10" id="KW-0408">Iron</keyword>
<comment type="pathway">
    <text evidence="2">Hormone biosynthesis.</text>
</comment>
<dbReference type="EMBL" id="BPVZ01000025">
    <property type="protein sequence ID" value="GKV06506.1"/>
    <property type="molecule type" value="Genomic_DNA"/>
</dbReference>
<evidence type="ECO:0000313" key="12">
    <source>
        <dbReference type="EMBL" id="GKV06506.1"/>
    </source>
</evidence>
<dbReference type="InterPro" id="IPR027443">
    <property type="entry name" value="IPNS-like_sf"/>
</dbReference>
<evidence type="ECO:0000256" key="4">
    <source>
        <dbReference type="ARBA" id="ARBA00022964"/>
    </source>
</evidence>
<dbReference type="FunFam" id="2.60.120.330:FF:000013">
    <property type="entry name" value="Gibberellin 3-beta-dioxygenase 1"/>
    <property type="match status" value="1"/>
</dbReference>
<dbReference type="PROSITE" id="PS51471">
    <property type="entry name" value="FE2OG_OXY"/>
    <property type="match status" value="1"/>
</dbReference>
<dbReference type="PANTHER" id="PTHR47990">
    <property type="entry name" value="2-OXOGLUTARATE (2OG) AND FE(II)-DEPENDENT OXYGENASE SUPERFAMILY PROTEIN-RELATED"/>
    <property type="match status" value="1"/>
</dbReference>
<dbReference type="Pfam" id="PF14226">
    <property type="entry name" value="DIOX_N"/>
    <property type="match status" value="1"/>
</dbReference>
<comment type="pathway">
    <text evidence="7">Plant hormone biosynthesis; gibberellin biosynthesis.</text>
</comment>
<gene>
    <name evidence="12" type="ORF">SLEP1_g18399</name>
</gene>
<evidence type="ECO:0000256" key="9">
    <source>
        <dbReference type="ARBA" id="ARBA00066695"/>
    </source>
</evidence>
<feature type="domain" description="Fe2OG dioxygenase" evidence="11">
    <location>
        <begin position="191"/>
        <end position="292"/>
    </location>
</feature>
<dbReference type="InterPro" id="IPR044861">
    <property type="entry name" value="IPNS-like_FE2OG_OXY"/>
</dbReference>
<comment type="caution">
    <text evidence="12">The sequence shown here is derived from an EMBL/GenBank/DDBJ whole genome shotgun (WGS) entry which is preliminary data.</text>
</comment>
<comment type="cofactor">
    <cofactor evidence="1">
        <name>L-ascorbate</name>
        <dbReference type="ChEBI" id="CHEBI:38290"/>
    </cofactor>
</comment>
<evidence type="ECO:0000256" key="5">
    <source>
        <dbReference type="ARBA" id="ARBA00023002"/>
    </source>
</evidence>
<keyword evidence="4" id="KW-0223">Dioxygenase</keyword>
<name>A0AAV5J359_9ROSI</name>
<evidence type="ECO:0000313" key="13">
    <source>
        <dbReference type="Proteomes" id="UP001054252"/>
    </source>
</evidence>
<evidence type="ECO:0000256" key="8">
    <source>
        <dbReference type="ARBA" id="ARBA00061560"/>
    </source>
</evidence>
<sequence>MNILNHIIPLDFENVIKLPDSHKWNDDHRSPVCRFPHVQVPLIDLASPHAASLIRQASEEWGVFQVKSHGIPMSLLNQVENQTRRLFALPEKRKLLAIRSPGGSRGYGMARISSFFPKLLWSEGFTIIGSPVEHAVQLWPHDHSSFCEIMEECQEEMNGLSEKLMSLMFCSVGLTNQDVKWFKPTNVCKNPQQRVLHLNSYPACPDPDQAMGLAPHTDSSLLTLLYQGNIAGLQVHRENMGWVPVQPVDGSLVVTVGDLMHIISNGRFKNCLHRAVVNRTNHRVSIAYFYGPPRDAKVSPLMKMIDTDHHPLYRPVTWNEYLHIKGTYFNKALELIRLNVDTKLG</sequence>
<dbReference type="Proteomes" id="UP001054252">
    <property type="component" value="Unassembled WGS sequence"/>
</dbReference>
<accession>A0AAV5J359</accession>
<keyword evidence="3 10" id="KW-0479">Metal-binding</keyword>
<evidence type="ECO:0000256" key="6">
    <source>
        <dbReference type="ARBA" id="ARBA00023004"/>
    </source>
</evidence>
<evidence type="ECO:0000256" key="7">
    <source>
        <dbReference type="ARBA" id="ARBA00037909"/>
    </source>
</evidence>
<evidence type="ECO:0000256" key="3">
    <source>
        <dbReference type="ARBA" id="ARBA00022723"/>
    </source>
</evidence>
<dbReference type="GO" id="GO:0046872">
    <property type="term" value="F:metal ion binding"/>
    <property type="evidence" value="ECO:0007669"/>
    <property type="project" value="UniProtKB-KW"/>
</dbReference>
<evidence type="ECO:0000256" key="10">
    <source>
        <dbReference type="RuleBase" id="RU003682"/>
    </source>
</evidence>
<keyword evidence="5 10" id="KW-0560">Oxidoreductase</keyword>
<reference evidence="12 13" key="1">
    <citation type="journal article" date="2021" name="Commun. Biol.">
        <title>The genome of Shorea leprosula (Dipterocarpaceae) highlights the ecological relevance of drought in aseasonal tropical rainforests.</title>
        <authorList>
            <person name="Ng K.K.S."/>
            <person name="Kobayashi M.J."/>
            <person name="Fawcett J.A."/>
            <person name="Hatakeyama M."/>
            <person name="Paape T."/>
            <person name="Ng C.H."/>
            <person name="Ang C.C."/>
            <person name="Tnah L.H."/>
            <person name="Lee C.T."/>
            <person name="Nishiyama T."/>
            <person name="Sese J."/>
            <person name="O'Brien M.J."/>
            <person name="Copetti D."/>
            <person name="Mohd Noor M.I."/>
            <person name="Ong R.C."/>
            <person name="Putra M."/>
            <person name="Sireger I.Z."/>
            <person name="Indrioko S."/>
            <person name="Kosugi Y."/>
            <person name="Izuno A."/>
            <person name="Isagi Y."/>
            <person name="Lee S.L."/>
            <person name="Shimizu K.K."/>
        </authorList>
    </citation>
    <scope>NUCLEOTIDE SEQUENCE [LARGE SCALE GENOMIC DNA]</scope>
    <source>
        <strain evidence="12">214</strain>
    </source>
</reference>
<protein>
    <recommendedName>
        <fullName evidence="9">gibberellin 3beta-dioxygenase</fullName>
        <ecNumber evidence="9">1.14.11.15</ecNumber>
    </recommendedName>
</protein>
<organism evidence="12 13">
    <name type="scientific">Rubroshorea leprosula</name>
    <dbReference type="NCBI Taxonomy" id="152421"/>
    <lineage>
        <taxon>Eukaryota</taxon>
        <taxon>Viridiplantae</taxon>
        <taxon>Streptophyta</taxon>
        <taxon>Embryophyta</taxon>
        <taxon>Tracheophyta</taxon>
        <taxon>Spermatophyta</taxon>
        <taxon>Magnoliopsida</taxon>
        <taxon>eudicotyledons</taxon>
        <taxon>Gunneridae</taxon>
        <taxon>Pentapetalae</taxon>
        <taxon>rosids</taxon>
        <taxon>malvids</taxon>
        <taxon>Malvales</taxon>
        <taxon>Dipterocarpaceae</taxon>
        <taxon>Rubroshorea</taxon>
    </lineage>
</organism>
<keyword evidence="13" id="KW-1185">Reference proteome</keyword>
<evidence type="ECO:0000256" key="1">
    <source>
        <dbReference type="ARBA" id="ARBA00001961"/>
    </source>
</evidence>
<dbReference type="AlphaFoldDB" id="A0AAV5J359"/>
<proteinExistence type="inferred from homology"/>
<dbReference type="GO" id="GO:0016707">
    <property type="term" value="F:gibberellin 3-beta-dioxygenase activity"/>
    <property type="evidence" value="ECO:0007669"/>
    <property type="project" value="UniProtKB-EC"/>
</dbReference>
<dbReference type="SUPFAM" id="SSF51197">
    <property type="entry name" value="Clavaminate synthase-like"/>
    <property type="match status" value="1"/>
</dbReference>
<dbReference type="Gene3D" id="2.60.120.330">
    <property type="entry name" value="B-lactam Antibiotic, Isopenicillin N Synthase, Chain"/>
    <property type="match status" value="1"/>
</dbReference>
<dbReference type="EC" id="1.14.11.15" evidence="9"/>
<dbReference type="InterPro" id="IPR050231">
    <property type="entry name" value="Iron_ascorbate_oxido_reductase"/>
</dbReference>